<gene>
    <name evidence="2" type="ORF">E2C01_029042</name>
</gene>
<name>A0A5B7EQT9_PORTR</name>
<accession>A0A5B7EQT9</accession>
<protein>
    <submittedName>
        <fullName evidence="2">Uncharacterized protein</fullName>
    </submittedName>
</protein>
<evidence type="ECO:0000313" key="3">
    <source>
        <dbReference type="Proteomes" id="UP000324222"/>
    </source>
</evidence>
<proteinExistence type="predicted"/>
<dbReference type="AlphaFoldDB" id="A0A5B7EQT9"/>
<reference evidence="2 3" key="1">
    <citation type="submission" date="2019-05" db="EMBL/GenBank/DDBJ databases">
        <title>Another draft genome of Portunus trituberculatus and its Hox gene families provides insights of decapod evolution.</title>
        <authorList>
            <person name="Jeong J.-H."/>
            <person name="Song I."/>
            <person name="Kim S."/>
            <person name="Choi T."/>
            <person name="Kim D."/>
            <person name="Ryu S."/>
            <person name="Kim W."/>
        </authorList>
    </citation>
    <scope>NUCLEOTIDE SEQUENCE [LARGE SCALE GENOMIC DNA]</scope>
    <source>
        <tissue evidence="2">Muscle</tissue>
    </source>
</reference>
<feature type="region of interest" description="Disordered" evidence="1">
    <location>
        <begin position="135"/>
        <end position="189"/>
    </location>
</feature>
<dbReference type="Proteomes" id="UP000324222">
    <property type="component" value="Unassembled WGS sequence"/>
</dbReference>
<keyword evidence="3" id="KW-1185">Reference proteome</keyword>
<dbReference type="EMBL" id="VSRR010003313">
    <property type="protein sequence ID" value="MPC35617.1"/>
    <property type="molecule type" value="Genomic_DNA"/>
</dbReference>
<evidence type="ECO:0000256" key="1">
    <source>
        <dbReference type="SAM" id="MobiDB-lite"/>
    </source>
</evidence>
<evidence type="ECO:0000313" key="2">
    <source>
        <dbReference type="EMBL" id="MPC35617.1"/>
    </source>
</evidence>
<sequence>MFSTAQRLYEAKMGCGGSKRGLRGDDTVGGRVGDASVRTSIFMIRNRHAFRKAGKEVEGGSSRMSAWLLNGLICVMCCNSTVIHLSLNDRAIPADGDGDSDGGEMGEGKLESSLLLQQTVASGWSAVFPRALPSAGTHKAKIPTRRSDGMGSEARGREAPGDETQYYPSLIDSRRPWEPQQHPQEELMM</sequence>
<organism evidence="2 3">
    <name type="scientific">Portunus trituberculatus</name>
    <name type="common">Swimming crab</name>
    <name type="synonym">Neptunus trituberculatus</name>
    <dbReference type="NCBI Taxonomy" id="210409"/>
    <lineage>
        <taxon>Eukaryota</taxon>
        <taxon>Metazoa</taxon>
        <taxon>Ecdysozoa</taxon>
        <taxon>Arthropoda</taxon>
        <taxon>Crustacea</taxon>
        <taxon>Multicrustacea</taxon>
        <taxon>Malacostraca</taxon>
        <taxon>Eumalacostraca</taxon>
        <taxon>Eucarida</taxon>
        <taxon>Decapoda</taxon>
        <taxon>Pleocyemata</taxon>
        <taxon>Brachyura</taxon>
        <taxon>Eubrachyura</taxon>
        <taxon>Portunoidea</taxon>
        <taxon>Portunidae</taxon>
        <taxon>Portuninae</taxon>
        <taxon>Portunus</taxon>
    </lineage>
</organism>
<comment type="caution">
    <text evidence="2">The sequence shown here is derived from an EMBL/GenBank/DDBJ whole genome shotgun (WGS) entry which is preliminary data.</text>
</comment>